<dbReference type="EMBL" id="CM056741">
    <property type="protein sequence ID" value="KAJ8682236.1"/>
    <property type="molecule type" value="Genomic_DNA"/>
</dbReference>
<dbReference type="Proteomes" id="UP001239111">
    <property type="component" value="Chromosome 1"/>
</dbReference>
<reference evidence="1" key="1">
    <citation type="submission" date="2023-04" db="EMBL/GenBank/DDBJ databases">
        <title>A chromosome-level genome assembly of the parasitoid wasp Eretmocerus hayati.</title>
        <authorList>
            <person name="Zhong Y."/>
            <person name="Liu S."/>
            <person name="Liu Y."/>
        </authorList>
    </citation>
    <scope>NUCLEOTIDE SEQUENCE</scope>
    <source>
        <strain evidence="1">ZJU_SS_LIU_2023</strain>
    </source>
</reference>
<sequence length="107" mass="12259">MFNNDARKTTKKVKKYPTCDDDEDQCKLVLVRNGFWSTNSDVYPYQVRLVTDPQVTRLDDARSVRPKASIIRLGDTSSTGRSAHVSLVLVRLRSFPWRYLHSATLAN</sequence>
<proteinExistence type="predicted"/>
<comment type="caution">
    <text evidence="1">The sequence shown here is derived from an EMBL/GenBank/DDBJ whole genome shotgun (WGS) entry which is preliminary data.</text>
</comment>
<accession>A0ACC2PFI3</accession>
<organism evidence="1 2">
    <name type="scientific">Eretmocerus hayati</name>
    <dbReference type="NCBI Taxonomy" id="131215"/>
    <lineage>
        <taxon>Eukaryota</taxon>
        <taxon>Metazoa</taxon>
        <taxon>Ecdysozoa</taxon>
        <taxon>Arthropoda</taxon>
        <taxon>Hexapoda</taxon>
        <taxon>Insecta</taxon>
        <taxon>Pterygota</taxon>
        <taxon>Neoptera</taxon>
        <taxon>Endopterygota</taxon>
        <taxon>Hymenoptera</taxon>
        <taxon>Apocrita</taxon>
        <taxon>Proctotrupomorpha</taxon>
        <taxon>Chalcidoidea</taxon>
        <taxon>Aphelinidae</taxon>
        <taxon>Aphelininae</taxon>
        <taxon>Eretmocerus</taxon>
    </lineage>
</organism>
<gene>
    <name evidence="1" type="ORF">QAD02_018028</name>
</gene>
<name>A0ACC2PFI3_9HYME</name>
<evidence type="ECO:0000313" key="2">
    <source>
        <dbReference type="Proteomes" id="UP001239111"/>
    </source>
</evidence>
<keyword evidence="2" id="KW-1185">Reference proteome</keyword>
<evidence type="ECO:0000313" key="1">
    <source>
        <dbReference type="EMBL" id="KAJ8682236.1"/>
    </source>
</evidence>
<protein>
    <submittedName>
        <fullName evidence="1">Uncharacterized protein</fullName>
    </submittedName>
</protein>